<sequence>FKVLEETCSTELPFSTSAQTLIIGAATRAPSSPTRRSVMRKSMNPHRGPHYSTGDEAVPPMPTQPGAIASCGAYYNVVPGDTVCRPCVSIARRLSSDEERSSKFPLLLGASKPLGMKYWTTTRRSILSVTIYGSTTLSV</sequence>
<proteinExistence type="predicted"/>
<dbReference type="Proteomes" id="UP000054563">
    <property type="component" value="Unassembled WGS sequence"/>
</dbReference>
<dbReference type="AlphaFoldDB" id="A0A0J8UKY2"/>
<dbReference type="EMBL" id="DS017002">
    <property type="protein sequence ID" value="KMU88143.1"/>
    <property type="molecule type" value="Genomic_DNA"/>
</dbReference>
<feature type="non-terminal residue" evidence="2">
    <location>
        <position position="1"/>
    </location>
</feature>
<dbReference type="STRING" id="396776.A0A0J8UKY2"/>
<organism evidence="2 3">
    <name type="scientific">Coccidioides immitis H538.4</name>
    <dbReference type="NCBI Taxonomy" id="396776"/>
    <lineage>
        <taxon>Eukaryota</taxon>
        <taxon>Fungi</taxon>
        <taxon>Dikarya</taxon>
        <taxon>Ascomycota</taxon>
        <taxon>Pezizomycotina</taxon>
        <taxon>Eurotiomycetes</taxon>
        <taxon>Eurotiomycetidae</taxon>
        <taxon>Onygenales</taxon>
        <taxon>Onygenaceae</taxon>
        <taxon>Coccidioides</taxon>
    </lineage>
</organism>
<evidence type="ECO:0000313" key="2">
    <source>
        <dbReference type="EMBL" id="KMU88143.1"/>
    </source>
</evidence>
<gene>
    <name evidence="2" type="ORF">CIHG_05911</name>
</gene>
<dbReference type="OrthoDB" id="5985073at2759"/>
<evidence type="ECO:0000256" key="1">
    <source>
        <dbReference type="SAM" id="MobiDB-lite"/>
    </source>
</evidence>
<dbReference type="VEuPathDB" id="FungiDB:CIHG_05911"/>
<feature type="compositionally biased region" description="Basic residues" evidence="1">
    <location>
        <begin position="37"/>
        <end position="49"/>
    </location>
</feature>
<feature type="region of interest" description="Disordered" evidence="1">
    <location>
        <begin position="25"/>
        <end position="59"/>
    </location>
</feature>
<accession>A0A0J8UKY2</accession>
<reference evidence="3" key="1">
    <citation type="journal article" date="2010" name="Genome Res.">
        <title>Population genomic sequencing of Coccidioides fungi reveals recent hybridization and transposon control.</title>
        <authorList>
            <person name="Neafsey D.E."/>
            <person name="Barker B.M."/>
            <person name="Sharpton T.J."/>
            <person name="Stajich J.E."/>
            <person name="Park D.J."/>
            <person name="Whiston E."/>
            <person name="Hung C.-Y."/>
            <person name="McMahan C."/>
            <person name="White J."/>
            <person name="Sykes S."/>
            <person name="Heiman D."/>
            <person name="Young S."/>
            <person name="Zeng Q."/>
            <person name="Abouelleil A."/>
            <person name="Aftuck L."/>
            <person name="Bessette D."/>
            <person name="Brown A."/>
            <person name="FitzGerald M."/>
            <person name="Lui A."/>
            <person name="Macdonald J.P."/>
            <person name="Priest M."/>
            <person name="Orbach M.J."/>
            <person name="Galgiani J.N."/>
            <person name="Kirkland T.N."/>
            <person name="Cole G.T."/>
            <person name="Birren B.W."/>
            <person name="Henn M.R."/>
            <person name="Taylor J.W."/>
            <person name="Rounsley S.D."/>
        </authorList>
    </citation>
    <scope>NUCLEOTIDE SEQUENCE [LARGE SCALE GENOMIC DNA]</scope>
    <source>
        <strain evidence="3">H538.4</strain>
    </source>
</reference>
<evidence type="ECO:0000313" key="3">
    <source>
        <dbReference type="Proteomes" id="UP000054563"/>
    </source>
</evidence>
<name>A0A0J8UKY2_COCIT</name>
<protein>
    <submittedName>
        <fullName evidence="2">Uncharacterized protein</fullName>
    </submittedName>
</protein>